<proteinExistence type="predicted"/>
<dbReference type="RefSeq" id="WP_182985275.1">
    <property type="nucleotide sequence ID" value="NZ_JABEQD010000002.1"/>
</dbReference>
<evidence type="ECO:0008006" key="3">
    <source>
        <dbReference type="Google" id="ProtNLM"/>
    </source>
</evidence>
<accession>A0A7W4IRD1</accession>
<dbReference type="Proteomes" id="UP000559860">
    <property type="component" value="Unassembled WGS sequence"/>
</dbReference>
<dbReference type="AlphaFoldDB" id="A0A7W4IRD1"/>
<name>A0A7W4IRD1_9PROT</name>
<organism evidence="1 2">
    <name type="scientific">Gluconacetobacter aggeris</name>
    <dbReference type="NCBI Taxonomy" id="1286186"/>
    <lineage>
        <taxon>Bacteria</taxon>
        <taxon>Pseudomonadati</taxon>
        <taxon>Pseudomonadota</taxon>
        <taxon>Alphaproteobacteria</taxon>
        <taxon>Acetobacterales</taxon>
        <taxon>Acetobacteraceae</taxon>
        <taxon>Gluconacetobacter</taxon>
    </lineage>
</organism>
<comment type="caution">
    <text evidence="1">The sequence shown here is derived from an EMBL/GenBank/DDBJ whole genome shotgun (WGS) entry which is preliminary data.</text>
</comment>
<reference evidence="1 2" key="1">
    <citation type="submission" date="2020-04" db="EMBL/GenBank/DDBJ databases">
        <title>Description of novel Gluconacetobacter.</title>
        <authorList>
            <person name="Sombolestani A."/>
        </authorList>
    </citation>
    <scope>NUCLEOTIDE SEQUENCE [LARGE SCALE GENOMIC DNA]</scope>
    <source>
        <strain evidence="1 2">LMG 27801</strain>
    </source>
</reference>
<keyword evidence="2" id="KW-1185">Reference proteome</keyword>
<gene>
    <name evidence="1" type="ORF">HLH36_04715</name>
</gene>
<evidence type="ECO:0000313" key="2">
    <source>
        <dbReference type="Proteomes" id="UP000559860"/>
    </source>
</evidence>
<evidence type="ECO:0000313" key="1">
    <source>
        <dbReference type="EMBL" id="MBB2167661.1"/>
    </source>
</evidence>
<sequence length="228" mass="25901">MMHNQDVEDICRNVYADTKKYYCQSEEALGEYALGFRILYGPPVVDAPFLFLGYQPGGRAVDCVDHHETWPETCDYATEDWPLAKQVRAIWGAEVVARCTGLNAIFFRAPSVVAWNRIAKTLRDDLEIFSLHNAERIVRALRPEFLIIIGLGTFDWLTQGEPSLYGEKGRVLARRGTLWGRIAIGTVHLSGSRISRIDRDRLRAYFAAIQTTPRTQQTQEPRALPMLS</sequence>
<dbReference type="EMBL" id="JABEQD010000002">
    <property type="protein sequence ID" value="MBB2167661.1"/>
    <property type="molecule type" value="Genomic_DNA"/>
</dbReference>
<protein>
    <recommendedName>
        <fullName evidence="3">Uracil DNA glycosylase superfamily protein</fullName>
    </recommendedName>
</protein>